<organism evidence="2 3">
    <name type="scientific">Neurospora tetraspora</name>
    <dbReference type="NCBI Taxonomy" id="94610"/>
    <lineage>
        <taxon>Eukaryota</taxon>
        <taxon>Fungi</taxon>
        <taxon>Dikarya</taxon>
        <taxon>Ascomycota</taxon>
        <taxon>Pezizomycotina</taxon>
        <taxon>Sordariomycetes</taxon>
        <taxon>Sordariomycetidae</taxon>
        <taxon>Sordariales</taxon>
        <taxon>Sordariaceae</taxon>
        <taxon>Neurospora</taxon>
    </lineage>
</organism>
<protein>
    <submittedName>
        <fullName evidence="2">Uncharacterized protein</fullName>
    </submittedName>
</protein>
<evidence type="ECO:0000313" key="2">
    <source>
        <dbReference type="EMBL" id="KAK3347512.1"/>
    </source>
</evidence>
<evidence type="ECO:0000256" key="1">
    <source>
        <dbReference type="SAM" id="MobiDB-lite"/>
    </source>
</evidence>
<comment type="caution">
    <text evidence="2">The sequence shown here is derived from an EMBL/GenBank/DDBJ whole genome shotgun (WGS) entry which is preliminary data.</text>
</comment>
<dbReference type="AlphaFoldDB" id="A0AAE0MT65"/>
<gene>
    <name evidence="2" type="ORF">B0H65DRAFT_441131</name>
</gene>
<evidence type="ECO:0000313" key="3">
    <source>
        <dbReference type="Proteomes" id="UP001278500"/>
    </source>
</evidence>
<name>A0AAE0MT65_9PEZI</name>
<feature type="compositionally biased region" description="Low complexity" evidence="1">
    <location>
        <begin position="40"/>
        <end position="64"/>
    </location>
</feature>
<feature type="region of interest" description="Disordered" evidence="1">
    <location>
        <begin position="1"/>
        <end position="28"/>
    </location>
</feature>
<dbReference type="GeneID" id="87862659"/>
<reference evidence="2" key="1">
    <citation type="journal article" date="2023" name="Mol. Phylogenet. Evol.">
        <title>Genome-scale phylogeny and comparative genomics of the fungal order Sordariales.</title>
        <authorList>
            <person name="Hensen N."/>
            <person name="Bonometti L."/>
            <person name="Westerberg I."/>
            <person name="Brannstrom I.O."/>
            <person name="Guillou S."/>
            <person name="Cros-Aarteil S."/>
            <person name="Calhoun S."/>
            <person name="Haridas S."/>
            <person name="Kuo A."/>
            <person name="Mondo S."/>
            <person name="Pangilinan J."/>
            <person name="Riley R."/>
            <person name="LaButti K."/>
            <person name="Andreopoulos B."/>
            <person name="Lipzen A."/>
            <person name="Chen C."/>
            <person name="Yan M."/>
            <person name="Daum C."/>
            <person name="Ng V."/>
            <person name="Clum A."/>
            <person name="Steindorff A."/>
            <person name="Ohm R.A."/>
            <person name="Martin F."/>
            <person name="Silar P."/>
            <person name="Natvig D.O."/>
            <person name="Lalanne C."/>
            <person name="Gautier V."/>
            <person name="Ament-Velasquez S.L."/>
            <person name="Kruys A."/>
            <person name="Hutchinson M.I."/>
            <person name="Powell A.J."/>
            <person name="Barry K."/>
            <person name="Miller A.N."/>
            <person name="Grigoriev I.V."/>
            <person name="Debuchy R."/>
            <person name="Gladieux P."/>
            <person name="Hiltunen Thoren M."/>
            <person name="Johannesson H."/>
        </authorList>
    </citation>
    <scope>NUCLEOTIDE SEQUENCE</scope>
    <source>
        <strain evidence="2">CBS 560.94</strain>
    </source>
</reference>
<accession>A0AAE0MT65</accession>
<dbReference type="Proteomes" id="UP001278500">
    <property type="component" value="Unassembled WGS sequence"/>
</dbReference>
<sequence>MESTDQVIHLPESPSLETGIDQRHDSSSTHISVTEVIHYTSSGSTTHSTGPTTPHAAATTSSGTVLESRRQEAYKINSSNQVNLVRAQATALGHVHVPPLVSSYHVQYRVKVHNRPYVAQRICSLPKCFRMQSKLICRKNETDMKTHKLNRLREARRAAIIAVMSP</sequence>
<proteinExistence type="predicted"/>
<dbReference type="RefSeq" id="XP_062682594.1">
    <property type="nucleotide sequence ID" value="XM_062825505.1"/>
</dbReference>
<keyword evidence="3" id="KW-1185">Reference proteome</keyword>
<reference evidence="2" key="2">
    <citation type="submission" date="2023-06" db="EMBL/GenBank/DDBJ databases">
        <authorList>
            <consortium name="Lawrence Berkeley National Laboratory"/>
            <person name="Haridas S."/>
            <person name="Hensen N."/>
            <person name="Bonometti L."/>
            <person name="Westerberg I."/>
            <person name="Brannstrom I.O."/>
            <person name="Guillou S."/>
            <person name="Cros-Aarteil S."/>
            <person name="Calhoun S."/>
            <person name="Kuo A."/>
            <person name="Mondo S."/>
            <person name="Pangilinan J."/>
            <person name="Riley R."/>
            <person name="Labutti K."/>
            <person name="Andreopoulos B."/>
            <person name="Lipzen A."/>
            <person name="Chen C."/>
            <person name="Yanf M."/>
            <person name="Daum C."/>
            <person name="Ng V."/>
            <person name="Clum A."/>
            <person name="Steindorff A."/>
            <person name="Ohm R."/>
            <person name="Martin F."/>
            <person name="Silar P."/>
            <person name="Natvig D."/>
            <person name="Lalanne C."/>
            <person name="Gautier V."/>
            <person name="Ament-Velasquez S.L."/>
            <person name="Kruys A."/>
            <person name="Hutchinson M.I."/>
            <person name="Powell A.J."/>
            <person name="Barry K."/>
            <person name="Miller A.N."/>
            <person name="Grigoriev I.V."/>
            <person name="Debuchy R."/>
            <person name="Gladieux P."/>
            <person name="Thoren M.H."/>
            <person name="Johannesson H."/>
        </authorList>
    </citation>
    <scope>NUCLEOTIDE SEQUENCE</scope>
    <source>
        <strain evidence="2">CBS 560.94</strain>
    </source>
</reference>
<dbReference type="EMBL" id="JAUEPP010000003">
    <property type="protein sequence ID" value="KAK3347512.1"/>
    <property type="molecule type" value="Genomic_DNA"/>
</dbReference>
<feature type="region of interest" description="Disordered" evidence="1">
    <location>
        <begin position="40"/>
        <end position="65"/>
    </location>
</feature>